<dbReference type="InterPro" id="IPR011206">
    <property type="entry name" value="Citrate_lyase_beta/mcl1/mcl2"/>
</dbReference>
<dbReference type="InterPro" id="IPR015813">
    <property type="entry name" value="Pyrv/PenolPyrv_kinase-like_dom"/>
</dbReference>
<dbReference type="EMBL" id="JAJHJB010000001">
    <property type="protein sequence ID" value="MCC5463914.1"/>
    <property type="molecule type" value="Genomic_DNA"/>
</dbReference>
<comment type="cofactor">
    <cofactor evidence="1">
        <name>Mg(2+)</name>
        <dbReference type="ChEBI" id="CHEBI:18420"/>
    </cofactor>
</comment>
<dbReference type="InterPro" id="IPR005000">
    <property type="entry name" value="Aldolase/citrate-lyase_domain"/>
</dbReference>
<evidence type="ECO:0000259" key="4">
    <source>
        <dbReference type="Pfam" id="PF03328"/>
    </source>
</evidence>
<keyword evidence="5" id="KW-0456">Lyase</keyword>
<keyword evidence="2" id="KW-0479">Metal-binding</keyword>
<organism evidence="5 6">
    <name type="scientific">Pelosinus baikalensis</name>
    <dbReference type="NCBI Taxonomy" id="2892015"/>
    <lineage>
        <taxon>Bacteria</taxon>
        <taxon>Bacillati</taxon>
        <taxon>Bacillota</taxon>
        <taxon>Negativicutes</taxon>
        <taxon>Selenomonadales</taxon>
        <taxon>Sporomusaceae</taxon>
        <taxon>Pelosinus</taxon>
    </lineage>
</organism>
<name>A0ABS8HQ77_9FIRM</name>
<reference evidence="5" key="1">
    <citation type="submission" date="2021-11" db="EMBL/GenBank/DDBJ databases">
        <title>Description of a new species Pelosinus isolated from the bottom sediments of Lake Baikal.</title>
        <authorList>
            <person name="Zakharyuk A."/>
        </authorList>
    </citation>
    <scope>NUCLEOTIDE SEQUENCE</scope>
    <source>
        <strain evidence="5">Bkl1</strain>
    </source>
</reference>
<evidence type="ECO:0000256" key="1">
    <source>
        <dbReference type="ARBA" id="ARBA00001946"/>
    </source>
</evidence>
<gene>
    <name evidence="5" type="ORF">LMF89_00885</name>
</gene>
<proteinExistence type="predicted"/>
<feature type="domain" description="HpcH/HpaI aldolase/citrate lyase" evidence="4">
    <location>
        <begin position="5"/>
        <end position="223"/>
    </location>
</feature>
<dbReference type="RefSeq" id="WP_229533450.1">
    <property type="nucleotide sequence ID" value="NZ_JAJHJB010000001.1"/>
</dbReference>
<dbReference type="InterPro" id="IPR040442">
    <property type="entry name" value="Pyrv_kinase-like_dom_sf"/>
</dbReference>
<dbReference type="Gene3D" id="3.20.20.60">
    <property type="entry name" value="Phosphoenolpyruvate-binding domains"/>
    <property type="match status" value="1"/>
</dbReference>
<evidence type="ECO:0000256" key="2">
    <source>
        <dbReference type="ARBA" id="ARBA00022723"/>
    </source>
</evidence>
<accession>A0ABS8HQ77</accession>
<dbReference type="SUPFAM" id="SSF51621">
    <property type="entry name" value="Phosphoenolpyruvate/pyruvate domain"/>
    <property type="match status" value="1"/>
</dbReference>
<dbReference type="PANTHER" id="PTHR32308">
    <property type="entry name" value="LYASE BETA SUBUNIT, PUTATIVE (AFU_ORTHOLOGUE AFUA_4G13030)-RELATED"/>
    <property type="match status" value="1"/>
</dbReference>
<dbReference type="Proteomes" id="UP001165492">
    <property type="component" value="Unassembled WGS sequence"/>
</dbReference>
<keyword evidence="6" id="KW-1185">Reference proteome</keyword>
<comment type="caution">
    <text evidence="5">The sequence shown here is derived from an EMBL/GenBank/DDBJ whole genome shotgun (WGS) entry which is preliminary data.</text>
</comment>
<protein>
    <submittedName>
        <fullName evidence="5">HpcH/HpaI aldolase/citrate lyase family protein</fullName>
    </submittedName>
</protein>
<dbReference type="GO" id="GO:0016829">
    <property type="term" value="F:lyase activity"/>
    <property type="evidence" value="ECO:0007669"/>
    <property type="project" value="UniProtKB-KW"/>
</dbReference>
<evidence type="ECO:0000313" key="6">
    <source>
        <dbReference type="Proteomes" id="UP001165492"/>
    </source>
</evidence>
<evidence type="ECO:0000256" key="3">
    <source>
        <dbReference type="ARBA" id="ARBA00022842"/>
    </source>
</evidence>
<keyword evidence="3" id="KW-0460">Magnesium</keyword>
<dbReference type="Pfam" id="PF03328">
    <property type="entry name" value="HpcH_HpaI"/>
    <property type="match status" value="1"/>
</dbReference>
<sequence>MKLRRTMMFVPGNNPGMLINAGIYGADTIIFDLEDSVALSEKDAARHLVYNAMKSINYSCEVAVRINHISTPFGYKDLETILAVKPDLIRLPKAETAADIEEIDELITAAEIKHGFLPGSINMMAAIETAKGIHNAYSIAAASPRMVAIAIGGEDYLADLQTSRTKDGKEFFAGRGQLILAAREAGIHAIDTVFGDVNNEEDFIAETTRIKEMGFDGKSVVNPRQINIVHEIYTPTEKEIDHAQRVIAAYEESLTRKSGVVSLNGKMIDIPVVKRAQRTLAYANAVGKNERGTTL</sequence>
<dbReference type="PANTHER" id="PTHR32308:SF10">
    <property type="entry name" value="CITRATE LYASE SUBUNIT BETA"/>
    <property type="match status" value="1"/>
</dbReference>
<dbReference type="PIRSF" id="PIRSF015582">
    <property type="entry name" value="Cit_lyase_B"/>
    <property type="match status" value="1"/>
</dbReference>
<evidence type="ECO:0000313" key="5">
    <source>
        <dbReference type="EMBL" id="MCC5463914.1"/>
    </source>
</evidence>